<keyword evidence="1" id="KW-0479">Metal-binding</keyword>
<evidence type="ECO:0000256" key="2">
    <source>
        <dbReference type="ARBA" id="ARBA00022771"/>
    </source>
</evidence>
<feature type="compositionally biased region" description="Polar residues" evidence="5">
    <location>
        <begin position="359"/>
        <end position="369"/>
    </location>
</feature>
<comment type="caution">
    <text evidence="7">The sequence shown here is derived from an EMBL/GenBank/DDBJ whole genome shotgun (WGS) entry which is preliminary data.</text>
</comment>
<evidence type="ECO:0000259" key="6">
    <source>
        <dbReference type="PROSITE" id="PS51999"/>
    </source>
</evidence>
<name>A0ABC8KN22_ERUVS</name>
<feature type="region of interest" description="Disordered" evidence="5">
    <location>
        <begin position="262"/>
        <end position="339"/>
    </location>
</feature>
<dbReference type="AlphaFoldDB" id="A0ABC8KN22"/>
<feature type="domain" description="GRF-type" evidence="6">
    <location>
        <begin position="516"/>
        <end position="559"/>
    </location>
</feature>
<organism evidence="7 8">
    <name type="scientific">Eruca vesicaria subsp. sativa</name>
    <name type="common">Garden rocket</name>
    <name type="synonym">Eruca sativa</name>
    <dbReference type="NCBI Taxonomy" id="29727"/>
    <lineage>
        <taxon>Eukaryota</taxon>
        <taxon>Viridiplantae</taxon>
        <taxon>Streptophyta</taxon>
        <taxon>Embryophyta</taxon>
        <taxon>Tracheophyta</taxon>
        <taxon>Spermatophyta</taxon>
        <taxon>Magnoliopsida</taxon>
        <taxon>eudicotyledons</taxon>
        <taxon>Gunneridae</taxon>
        <taxon>Pentapetalae</taxon>
        <taxon>rosids</taxon>
        <taxon>malvids</taxon>
        <taxon>Brassicales</taxon>
        <taxon>Brassicaceae</taxon>
        <taxon>Brassiceae</taxon>
        <taxon>Eruca</taxon>
    </lineage>
</organism>
<evidence type="ECO:0000256" key="3">
    <source>
        <dbReference type="ARBA" id="ARBA00022833"/>
    </source>
</evidence>
<feature type="region of interest" description="Disordered" evidence="5">
    <location>
        <begin position="154"/>
        <end position="209"/>
    </location>
</feature>
<feature type="region of interest" description="Disordered" evidence="5">
    <location>
        <begin position="359"/>
        <end position="387"/>
    </location>
</feature>
<dbReference type="PROSITE" id="PS51999">
    <property type="entry name" value="ZF_GRF"/>
    <property type="match status" value="1"/>
</dbReference>
<evidence type="ECO:0000256" key="5">
    <source>
        <dbReference type="SAM" id="MobiDB-lite"/>
    </source>
</evidence>
<dbReference type="GO" id="GO:0008270">
    <property type="term" value="F:zinc ion binding"/>
    <property type="evidence" value="ECO:0007669"/>
    <property type="project" value="UniProtKB-KW"/>
</dbReference>
<dbReference type="EMBL" id="CAKOAT010289822">
    <property type="protein sequence ID" value="CAH8360626.1"/>
    <property type="molecule type" value="Genomic_DNA"/>
</dbReference>
<keyword evidence="8" id="KW-1185">Reference proteome</keyword>
<sequence length="652" mass="73315">MGLNHGHIPNHLSININDIKRVEADPNLSVTPLIPIVCPEQETQPGWGVWPDEATDDRVTHMEQSHFDKSMWRGGDTSQPLISVPEVVKRPVHLKQTVPQSSKLQPKKTIQKEASTRKQKRLSAYFPKKSSRTYSNKELSTMVLQLQQKVSIMESESKQSRKIVRRSTHPYNGKSYTLNNYQFPRKKTKNSDHEAPNQDPSEPPQNSLFPHSFISTLLLIQLQKHTHQEVQHPDHSPIVSQYAAQCYLSPTTYQQECVQTNRSLAKSTSPNNEQSISTEHTPSDHNQADHPFDNHPNHISLNQSPHDHATTNHTLPNHNPTNSSSTNHNPTNHTSTMNESPVKITNTVIGFAAHASSPNAFKETASSNSPPKPNTVARALHKDSNDDTAFVEISDNDSPTKPRHQPSDEDNALARLLSQCPTIPALSLIGPLPELEWQLFHKTLSASKKVFHITPSEFEFSNNFLLDLATPKEWTSAYVILADLFSFYENSFHMSSSTSSSHSQTRRVTVGIPTRCWCGSTLTTFGSKTKDNCFCRFYRCEIGVRRQNEDHLFKWIDEAIIDEINMVDAKVSKLQEDLGTFMKSTSDLFEKQGNYIDGAINDIKNLLQQQTNLTNQTIRSSGPEKSKSNILNIATAAVVFGTMAFIYAKLTN</sequence>
<dbReference type="Proteomes" id="UP001642260">
    <property type="component" value="Unassembled WGS sequence"/>
</dbReference>
<feature type="compositionally biased region" description="Polar residues" evidence="5">
    <location>
        <begin position="198"/>
        <end position="209"/>
    </location>
</feature>
<evidence type="ECO:0000256" key="1">
    <source>
        <dbReference type="ARBA" id="ARBA00022723"/>
    </source>
</evidence>
<accession>A0ABC8KN22</accession>
<reference evidence="7 8" key="1">
    <citation type="submission" date="2022-03" db="EMBL/GenBank/DDBJ databases">
        <authorList>
            <person name="Macdonald S."/>
            <person name="Ahmed S."/>
            <person name="Newling K."/>
        </authorList>
    </citation>
    <scope>NUCLEOTIDE SEQUENCE [LARGE SCALE GENOMIC DNA]</scope>
</reference>
<feature type="compositionally biased region" description="Polar residues" evidence="5">
    <location>
        <begin position="262"/>
        <end position="280"/>
    </location>
</feature>
<dbReference type="PANTHER" id="PTHR33248">
    <property type="entry name" value="ZINC ION-BINDING PROTEIN"/>
    <property type="match status" value="1"/>
</dbReference>
<feature type="compositionally biased region" description="Basic and acidic residues" evidence="5">
    <location>
        <begin position="281"/>
        <end position="296"/>
    </location>
</feature>
<keyword evidence="2 4" id="KW-0863">Zinc-finger</keyword>
<protein>
    <recommendedName>
        <fullName evidence="6">GRF-type domain-containing protein</fullName>
    </recommendedName>
</protein>
<dbReference type="InterPro" id="IPR010666">
    <property type="entry name" value="Znf_GRF"/>
</dbReference>
<proteinExistence type="predicted"/>
<keyword evidence="3" id="KW-0862">Zinc</keyword>
<evidence type="ECO:0000313" key="8">
    <source>
        <dbReference type="Proteomes" id="UP001642260"/>
    </source>
</evidence>
<gene>
    <name evidence="7" type="ORF">ERUC_LOCUS26382</name>
</gene>
<evidence type="ECO:0000313" key="7">
    <source>
        <dbReference type="EMBL" id="CAH8360626.1"/>
    </source>
</evidence>
<feature type="region of interest" description="Disordered" evidence="5">
    <location>
        <begin position="98"/>
        <end position="122"/>
    </location>
</feature>
<evidence type="ECO:0000256" key="4">
    <source>
        <dbReference type="PROSITE-ProRule" id="PRU01343"/>
    </source>
</evidence>
<feature type="compositionally biased region" description="Low complexity" evidence="5">
    <location>
        <begin position="311"/>
        <end position="336"/>
    </location>
</feature>